<evidence type="ECO:0000256" key="1">
    <source>
        <dbReference type="ARBA" id="ARBA00006135"/>
    </source>
</evidence>
<dbReference type="Proteomes" id="UP000552700">
    <property type="component" value="Unassembled WGS sequence"/>
</dbReference>
<evidence type="ECO:0000313" key="4">
    <source>
        <dbReference type="EMBL" id="MBB6124888.1"/>
    </source>
</evidence>
<keyword evidence="2 3" id="KW-0732">Signal</keyword>
<feature type="signal peptide" evidence="3">
    <location>
        <begin position="1"/>
        <end position="21"/>
    </location>
</feature>
<comment type="caution">
    <text evidence="4">The sequence shown here is derived from an EMBL/GenBank/DDBJ whole genome shotgun (WGS) entry which is preliminary data.</text>
</comment>
<dbReference type="InterPro" id="IPR010258">
    <property type="entry name" value="Conjugal_tfr_TrbG/VirB9/CagX"/>
</dbReference>
<dbReference type="CDD" id="cd06911">
    <property type="entry name" value="VirB9_CagX_TrbG"/>
    <property type="match status" value="1"/>
</dbReference>
<organism evidence="4 5">
    <name type="scientific">Sphingobium subterraneum</name>
    <dbReference type="NCBI Taxonomy" id="627688"/>
    <lineage>
        <taxon>Bacteria</taxon>
        <taxon>Pseudomonadati</taxon>
        <taxon>Pseudomonadota</taxon>
        <taxon>Alphaproteobacteria</taxon>
        <taxon>Sphingomonadales</taxon>
        <taxon>Sphingomonadaceae</taxon>
        <taxon>Sphingobium</taxon>
    </lineage>
</organism>
<dbReference type="EMBL" id="JACIJP010000004">
    <property type="protein sequence ID" value="MBB6124888.1"/>
    <property type="molecule type" value="Genomic_DNA"/>
</dbReference>
<dbReference type="RefSeq" id="WP_184081184.1">
    <property type="nucleotide sequence ID" value="NZ_JACIJP010000004.1"/>
</dbReference>
<comment type="similarity">
    <text evidence="1">Belongs to the TrbG/VirB9 family.</text>
</comment>
<sequence length="259" mass="27543">MTLRAALLAASFAFAAPSAHAADARVVSRLYIPDQVVRIEGKAGVQASILFAEDEHIENVAVGDSTAWQITPNKRANLLFVKPLATRARTNMTVVTDRHSYFFDLVALPGASPLYALRFTYPDAPKPQTPPLAPLTPAEQAVIGQPVVDPANLNFAWKAKGKQALLPARIYDDGQATYVSWRAGAPVPAILVRDDRGAEGPINYAVHGDMIVIEGVPGVLILRAGRDSATLENTAPRPAPVAADTAAKALAAATRPQEK</sequence>
<evidence type="ECO:0000256" key="3">
    <source>
        <dbReference type="SAM" id="SignalP"/>
    </source>
</evidence>
<dbReference type="AlphaFoldDB" id="A0A841J8L2"/>
<reference evidence="4 5" key="1">
    <citation type="submission" date="2020-08" db="EMBL/GenBank/DDBJ databases">
        <title>Genomic Encyclopedia of Type Strains, Phase IV (KMG-IV): sequencing the most valuable type-strain genomes for metagenomic binning, comparative biology and taxonomic classification.</title>
        <authorList>
            <person name="Goeker M."/>
        </authorList>
    </citation>
    <scope>NUCLEOTIDE SEQUENCE [LARGE SCALE GENOMIC DNA]</scope>
    <source>
        <strain evidence="4 5">DSM 102255</strain>
    </source>
</reference>
<protein>
    <submittedName>
        <fullName evidence="4">Type IV secretion system protein VirB9</fullName>
    </submittedName>
</protein>
<keyword evidence="5" id="KW-1185">Reference proteome</keyword>
<dbReference type="InterPro" id="IPR038161">
    <property type="entry name" value="VirB9/CagX/TrbG_C_sf"/>
</dbReference>
<feature type="chain" id="PRO_5032411144" evidence="3">
    <location>
        <begin position="22"/>
        <end position="259"/>
    </location>
</feature>
<evidence type="ECO:0000313" key="5">
    <source>
        <dbReference type="Proteomes" id="UP000552700"/>
    </source>
</evidence>
<proteinExistence type="inferred from homology"/>
<accession>A0A841J8L2</accession>
<gene>
    <name evidence="4" type="ORF">FHS92_002641</name>
</gene>
<dbReference type="InterPro" id="IPR033645">
    <property type="entry name" value="VirB9/CagX/TrbG_C"/>
</dbReference>
<name>A0A841J8L2_9SPHN</name>
<dbReference type="Gene3D" id="2.60.40.2500">
    <property type="match status" value="1"/>
</dbReference>
<evidence type="ECO:0000256" key="2">
    <source>
        <dbReference type="ARBA" id="ARBA00022729"/>
    </source>
</evidence>
<dbReference type="Pfam" id="PF03524">
    <property type="entry name" value="CagX"/>
    <property type="match status" value="1"/>
</dbReference>